<dbReference type="InterPro" id="IPR017941">
    <property type="entry name" value="Rieske_2Fe-2S"/>
</dbReference>
<evidence type="ECO:0000313" key="9">
    <source>
        <dbReference type="Proteomes" id="UP000567922"/>
    </source>
</evidence>
<dbReference type="GO" id="GO:0004497">
    <property type="term" value="F:monooxygenase activity"/>
    <property type="evidence" value="ECO:0007669"/>
    <property type="project" value="UniProtKB-ARBA"/>
</dbReference>
<dbReference type="AlphaFoldDB" id="A0A839RGE2"/>
<organism evidence="8 9">
    <name type="scientific">Hoyosella altamirensis</name>
    <dbReference type="NCBI Taxonomy" id="616997"/>
    <lineage>
        <taxon>Bacteria</taxon>
        <taxon>Bacillati</taxon>
        <taxon>Actinomycetota</taxon>
        <taxon>Actinomycetes</taxon>
        <taxon>Mycobacteriales</taxon>
        <taxon>Hoyosellaceae</taxon>
        <taxon>Hoyosella</taxon>
    </lineage>
</organism>
<dbReference type="GO" id="GO:0046872">
    <property type="term" value="F:metal ion binding"/>
    <property type="evidence" value="ECO:0007669"/>
    <property type="project" value="UniProtKB-KW"/>
</dbReference>
<dbReference type="GO" id="GO:0042128">
    <property type="term" value="P:nitrate assimilation"/>
    <property type="evidence" value="ECO:0007669"/>
    <property type="project" value="UniProtKB-KW"/>
</dbReference>
<accession>A0A839RGE2</accession>
<dbReference type="OrthoDB" id="3213360at2"/>
<dbReference type="GO" id="GO:0016705">
    <property type="term" value="F:oxidoreductase activity, acting on paired donors, with incorporation or reduction of molecular oxygen"/>
    <property type="evidence" value="ECO:0007669"/>
    <property type="project" value="UniProtKB-ARBA"/>
</dbReference>
<dbReference type="SUPFAM" id="SSF50022">
    <property type="entry name" value="ISP domain"/>
    <property type="match status" value="1"/>
</dbReference>
<keyword evidence="6" id="KW-0534">Nitrate assimilation</keyword>
<proteinExistence type="predicted"/>
<dbReference type="NCBIfam" id="TIGR02378">
    <property type="entry name" value="nirD_assim_sml"/>
    <property type="match status" value="1"/>
</dbReference>
<comment type="caution">
    <text evidence="8">The sequence shown here is derived from an EMBL/GenBank/DDBJ whole genome shotgun (WGS) entry which is preliminary data.</text>
</comment>
<name>A0A839RGE2_9ACTN</name>
<dbReference type="InterPro" id="IPR012748">
    <property type="entry name" value="Rieske-like_NirD"/>
</dbReference>
<reference evidence="8 9" key="1">
    <citation type="submission" date="2020-08" db="EMBL/GenBank/DDBJ databases">
        <title>Sequencing the genomes of 1000 actinobacteria strains.</title>
        <authorList>
            <person name="Klenk H.-P."/>
        </authorList>
    </citation>
    <scope>NUCLEOTIDE SEQUENCE [LARGE SCALE GENOMIC DNA]</scope>
    <source>
        <strain evidence="8 9">DSM 45258</strain>
    </source>
</reference>
<dbReference type="PROSITE" id="PS51300">
    <property type="entry name" value="NIRD"/>
    <property type="match status" value="1"/>
</dbReference>
<dbReference type="PROSITE" id="PS51296">
    <property type="entry name" value="RIESKE"/>
    <property type="match status" value="1"/>
</dbReference>
<keyword evidence="5" id="KW-0411">Iron-sulfur</keyword>
<gene>
    <name evidence="8" type="ORF">FHU29_000109</name>
</gene>
<evidence type="ECO:0000256" key="2">
    <source>
        <dbReference type="ARBA" id="ARBA00022723"/>
    </source>
</evidence>
<evidence type="ECO:0000256" key="1">
    <source>
        <dbReference type="ARBA" id="ARBA00022714"/>
    </source>
</evidence>
<dbReference type="Gene3D" id="2.102.10.10">
    <property type="entry name" value="Rieske [2Fe-2S] iron-sulphur domain"/>
    <property type="match status" value="1"/>
</dbReference>
<evidence type="ECO:0000256" key="5">
    <source>
        <dbReference type="ARBA" id="ARBA00023014"/>
    </source>
</evidence>
<keyword evidence="3 8" id="KW-0560">Oxidoreductase</keyword>
<dbReference type="GO" id="GO:0051537">
    <property type="term" value="F:2 iron, 2 sulfur cluster binding"/>
    <property type="evidence" value="ECO:0007669"/>
    <property type="project" value="UniProtKB-KW"/>
</dbReference>
<evidence type="ECO:0000313" key="8">
    <source>
        <dbReference type="EMBL" id="MBB3035675.1"/>
    </source>
</evidence>
<evidence type="ECO:0000256" key="4">
    <source>
        <dbReference type="ARBA" id="ARBA00023004"/>
    </source>
</evidence>
<keyword evidence="9" id="KW-1185">Reference proteome</keyword>
<dbReference type="InterPro" id="IPR036922">
    <property type="entry name" value="Rieske_2Fe-2S_sf"/>
</dbReference>
<dbReference type="GO" id="GO:0106316">
    <property type="term" value="F:nitrite reductase (NADH) activity"/>
    <property type="evidence" value="ECO:0007669"/>
    <property type="project" value="UniProtKB-EC"/>
</dbReference>
<dbReference type="EC" id="1.7.1.15" evidence="8"/>
<keyword evidence="1" id="KW-0001">2Fe-2S</keyword>
<dbReference type="CDD" id="cd03529">
    <property type="entry name" value="Rieske_NirD"/>
    <property type="match status" value="1"/>
</dbReference>
<dbReference type="PANTHER" id="PTHR40562">
    <property type="match status" value="1"/>
</dbReference>
<dbReference type="EMBL" id="JACHWS010000001">
    <property type="protein sequence ID" value="MBB3035675.1"/>
    <property type="molecule type" value="Genomic_DNA"/>
</dbReference>
<protein>
    <submittedName>
        <fullName evidence="8">Nitrite reductase (NADH) small subunit</fullName>
        <ecNumber evidence="8">1.7.1.15</ecNumber>
    </submittedName>
</protein>
<evidence type="ECO:0000256" key="6">
    <source>
        <dbReference type="ARBA" id="ARBA00023063"/>
    </source>
</evidence>
<dbReference type="InterPro" id="IPR017881">
    <property type="entry name" value="NirD"/>
</dbReference>
<evidence type="ECO:0000256" key="3">
    <source>
        <dbReference type="ARBA" id="ARBA00023002"/>
    </source>
</evidence>
<keyword evidence="4" id="KW-0408">Iron</keyword>
<keyword evidence="2" id="KW-0479">Metal-binding</keyword>
<dbReference type="Pfam" id="PF13806">
    <property type="entry name" value="Rieske_2"/>
    <property type="match status" value="1"/>
</dbReference>
<evidence type="ECO:0000259" key="7">
    <source>
        <dbReference type="PROSITE" id="PS51296"/>
    </source>
</evidence>
<feature type="domain" description="Rieske" evidence="7">
    <location>
        <begin position="22"/>
        <end position="123"/>
    </location>
</feature>
<dbReference type="RefSeq" id="WP_064440682.1">
    <property type="nucleotide sequence ID" value="NZ_BDDI01000009.1"/>
</dbReference>
<dbReference type="Proteomes" id="UP000567922">
    <property type="component" value="Unassembled WGS sequence"/>
</dbReference>
<sequence>MTALDVREAGEALDLNGSEGWTTACAYDFLMPNRGVAVLLPGNEQAALFRLDDGSLRAVGNIDPFAHAAVMSRGIVGDRKGEPTVASPLLKQVFSLESGVCLDDAGHSLPVYQIRVVDGLVQVRAAATE</sequence>
<dbReference type="PANTHER" id="PTHR40562:SF1">
    <property type="entry name" value="NITRITE REDUCTASE (NADH) SMALL SUBUNIT"/>
    <property type="match status" value="1"/>
</dbReference>